<evidence type="ECO:0000313" key="1">
    <source>
        <dbReference type="EMBL" id="PHJ19921.1"/>
    </source>
</evidence>
<dbReference type="VEuPathDB" id="ToxoDB:CSUI_006247"/>
<comment type="caution">
    <text evidence="1">The sequence shown here is derived from an EMBL/GenBank/DDBJ whole genome shotgun (WGS) entry which is preliminary data.</text>
</comment>
<reference evidence="1 2" key="1">
    <citation type="journal article" date="2017" name="Int. J. Parasitol.">
        <title>The genome of the protozoan parasite Cystoisospora suis and a reverse vaccinology approach to identify vaccine candidates.</title>
        <authorList>
            <person name="Palmieri N."/>
            <person name="Shrestha A."/>
            <person name="Ruttkowski B."/>
            <person name="Beck T."/>
            <person name="Vogl C."/>
            <person name="Tomley F."/>
            <person name="Blake D.P."/>
            <person name="Joachim A."/>
        </authorList>
    </citation>
    <scope>NUCLEOTIDE SEQUENCE [LARGE SCALE GENOMIC DNA]</scope>
    <source>
        <strain evidence="1 2">Wien I</strain>
    </source>
</reference>
<dbReference type="EMBL" id="MIGC01003119">
    <property type="protein sequence ID" value="PHJ19921.1"/>
    <property type="molecule type" value="Genomic_DNA"/>
</dbReference>
<proteinExistence type="predicted"/>
<dbReference type="GeneID" id="94429622"/>
<dbReference type="Proteomes" id="UP000221165">
    <property type="component" value="Unassembled WGS sequence"/>
</dbReference>
<dbReference type="AlphaFoldDB" id="A0A2C6K1M5"/>
<keyword evidence="2" id="KW-1185">Reference proteome</keyword>
<feature type="non-terminal residue" evidence="1">
    <location>
        <position position="1"/>
    </location>
</feature>
<gene>
    <name evidence="1" type="ORF">CSUI_006247</name>
</gene>
<protein>
    <submittedName>
        <fullName evidence="1">Uncharacterized protein</fullName>
    </submittedName>
</protein>
<accession>A0A2C6K1M5</accession>
<name>A0A2C6K1M5_9APIC</name>
<sequence length="58" mass="6780">YGFRSRHPGKHRLLCCDPTWIEAKPTKGDCQKQQCARSGGNRAKWRTVRADIRRLGRR</sequence>
<organism evidence="1 2">
    <name type="scientific">Cystoisospora suis</name>
    <dbReference type="NCBI Taxonomy" id="483139"/>
    <lineage>
        <taxon>Eukaryota</taxon>
        <taxon>Sar</taxon>
        <taxon>Alveolata</taxon>
        <taxon>Apicomplexa</taxon>
        <taxon>Conoidasida</taxon>
        <taxon>Coccidia</taxon>
        <taxon>Eucoccidiorida</taxon>
        <taxon>Eimeriorina</taxon>
        <taxon>Sarcocystidae</taxon>
        <taxon>Cystoisospora</taxon>
    </lineage>
</organism>
<evidence type="ECO:0000313" key="2">
    <source>
        <dbReference type="Proteomes" id="UP000221165"/>
    </source>
</evidence>
<dbReference type="RefSeq" id="XP_067921613.1">
    <property type="nucleotide sequence ID" value="XM_068066411.1"/>
</dbReference>